<reference evidence="1 2" key="1">
    <citation type="submission" date="2017-09" db="EMBL/GenBank/DDBJ databases">
        <title>Large-scale bioinformatics analysis of Bacillus genomes uncovers conserved roles of natural products in bacterial physiology.</title>
        <authorList>
            <consortium name="Agbiome Team Llc"/>
            <person name="Bleich R.M."/>
            <person name="Grubbs K.J."/>
            <person name="Santa Maria K.C."/>
            <person name="Allen S.E."/>
            <person name="Farag S."/>
            <person name="Shank E.A."/>
            <person name="Bowers A."/>
        </authorList>
    </citation>
    <scope>NUCLEOTIDE SEQUENCE [LARGE SCALE GENOMIC DNA]</scope>
    <source>
        <strain evidence="1 2">AFS037265</strain>
    </source>
</reference>
<sequence length="156" mass="17681">MSFKFKFDEENVSQGFGLVEEGKYEVTIITAEAKEWQGQYSIGFDVEIRSDIEQNHQGAKILYNTLYLTSNIQDYKEDTEKKRNSFLKACGYTGKQELDLTVVVREIVGKTVLAYVKHETKNDKTFAKVKFVAPSNVNLPQPSGTPINVGDEDLPF</sequence>
<accession>A0ABD6T9L5</accession>
<organism evidence="1 2">
    <name type="scientific">Bacillus pseudomycoides</name>
    <dbReference type="NCBI Taxonomy" id="64104"/>
    <lineage>
        <taxon>Bacteria</taxon>
        <taxon>Bacillati</taxon>
        <taxon>Bacillota</taxon>
        <taxon>Bacilli</taxon>
        <taxon>Bacillales</taxon>
        <taxon>Bacillaceae</taxon>
        <taxon>Bacillus</taxon>
        <taxon>Bacillus cereus group</taxon>
    </lineage>
</organism>
<dbReference type="InterPro" id="IPR007731">
    <property type="entry name" value="DUF669"/>
</dbReference>
<proteinExistence type="predicted"/>
<name>A0ABD6T9L5_9BACI</name>
<gene>
    <name evidence="1" type="ORF">COF81_08105</name>
</gene>
<dbReference type="RefSeq" id="WP_098125250.1">
    <property type="nucleotide sequence ID" value="NZ_NUDJ01000060.1"/>
</dbReference>
<evidence type="ECO:0000313" key="2">
    <source>
        <dbReference type="Proteomes" id="UP000221918"/>
    </source>
</evidence>
<dbReference type="Pfam" id="PF05037">
    <property type="entry name" value="DUF669"/>
    <property type="match status" value="1"/>
</dbReference>
<dbReference type="EMBL" id="NUTL01000030">
    <property type="protein sequence ID" value="PHF01920.1"/>
    <property type="molecule type" value="Genomic_DNA"/>
</dbReference>
<comment type="caution">
    <text evidence="1">The sequence shown here is derived from an EMBL/GenBank/DDBJ whole genome shotgun (WGS) entry which is preliminary data.</text>
</comment>
<dbReference type="AlphaFoldDB" id="A0ABD6T9L5"/>
<dbReference type="Proteomes" id="UP000221918">
    <property type="component" value="Unassembled WGS sequence"/>
</dbReference>
<protein>
    <submittedName>
        <fullName evidence="1">Porphobilinogen deaminase</fullName>
    </submittedName>
</protein>
<evidence type="ECO:0000313" key="1">
    <source>
        <dbReference type="EMBL" id="PHF01920.1"/>
    </source>
</evidence>